<gene>
    <name evidence="3" type="ORF">AAFC00_000075</name>
</gene>
<dbReference type="GeneID" id="95973778"/>
<keyword evidence="2" id="KW-1133">Transmembrane helix</keyword>
<sequence length="350" mass="36876">MQQDPACATAAHSSNQGPPTSPAPYLDEKANPQQDHPPTSSASSKTSAPSPMIPANSGDRQQTNYHGEPIVPRSSSMLSRARLTGPLDGSKGDFALLAHSFVTGMVDAATFANWAVFVGMQTGNTVILGLSSATLPNNPHAWSSTLVSLGSFLVGAFFTFRSTSFILRPSTPSSPPRTIASNRLWLSTIYLLQGLLIIIAAALVTPAHLVPHNRSPGVPDDAHTRGVIGNIKIISLLPPLAFQSGMQIATTRLLGFNELPVNVLTSSYADLMGDPALFAIRKQNIKRNRRLASVVLLVVGSISSAWIMRSRGGMMAVFWVAGGVKVVVALATLLLHPAADVVVPPPAAAK</sequence>
<evidence type="ECO:0000256" key="2">
    <source>
        <dbReference type="SAM" id="Phobius"/>
    </source>
</evidence>
<dbReference type="PANTHER" id="PTHR37488">
    <property type="entry name" value="DUF1275 DOMAIN-CONTAINING PROTEIN"/>
    <property type="match status" value="1"/>
</dbReference>
<comment type="caution">
    <text evidence="3">The sequence shown here is derived from an EMBL/GenBank/DDBJ whole genome shotgun (WGS) entry which is preliminary data.</text>
</comment>
<dbReference type="RefSeq" id="XP_069196260.1">
    <property type="nucleotide sequence ID" value="XM_069347517.1"/>
</dbReference>
<keyword evidence="2" id="KW-0812">Transmembrane</keyword>
<feature type="compositionally biased region" description="Low complexity" evidence="1">
    <location>
        <begin position="37"/>
        <end position="50"/>
    </location>
</feature>
<evidence type="ECO:0000313" key="4">
    <source>
        <dbReference type="Proteomes" id="UP001562354"/>
    </source>
</evidence>
<evidence type="ECO:0008006" key="5">
    <source>
        <dbReference type="Google" id="ProtNLM"/>
    </source>
</evidence>
<accession>A0ABR3P1A5</accession>
<feature type="transmembrane region" description="Helical" evidence="2">
    <location>
        <begin position="224"/>
        <end position="242"/>
    </location>
</feature>
<feature type="transmembrane region" description="Helical" evidence="2">
    <location>
        <begin position="184"/>
        <end position="204"/>
    </location>
</feature>
<feature type="region of interest" description="Disordered" evidence="1">
    <location>
        <begin position="1"/>
        <end position="77"/>
    </location>
</feature>
<feature type="transmembrane region" description="Helical" evidence="2">
    <location>
        <begin position="141"/>
        <end position="163"/>
    </location>
</feature>
<dbReference type="InterPro" id="IPR010699">
    <property type="entry name" value="DUF1275"/>
</dbReference>
<name>A0ABR3P1A5_9PEZI</name>
<dbReference type="PANTHER" id="PTHR37488:SF2">
    <property type="entry name" value="DUF1275 DOMAIN-CONTAINING PROTEIN"/>
    <property type="match status" value="1"/>
</dbReference>
<evidence type="ECO:0000256" key="1">
    <source>
        <dbReference type="SAM" id="MobiDB-lite"/>
    </source>
</evidence>
<proteinExistence type="predicted"/>
<dbReference type="Proteomes" id="UP001562354">
    <property type="component" value="Unassembled WGS sequence"/>
</dbReference>
<protein>
    <recommendedName>
        <fullName evidence="5">DUF1275 domain protein</fullName>
    </recommendedName>
</protein>
<feature type="transmembrane region" description="Helical" evidence="2">
    <location>
        <begin position="314"/>
        <end position="335"/>
    </location>
</feature>
<feature type="transmembrane region" description="Helical" evidence="2">
    <location>
        <begin position="291"/>
        <end position="308"/>
    </location>
</feature>
<reference evidence="3 4" key="1">
    <citation type="submission" date="2024-07" db="EMBL/GenBank/DDBJ databases">
        <title>Draft sequence of the Neodothiora populina.</title>
        <authorList>
            <person name="Drown D.D."/>
            <person name="Schuette U.S."/>
            <person name="Buechlein A.B."/>
            <person name="Rusch D.R."/>
            <person name="Winton L.W."/>
            <person name="Adams G.A."/>
        </authorList>
    </citation>
    <scope>NUCLEOTIDE SEQUENCE [LARGE SCALE GENOMIC DNA]</scope>
    <source>
        <strain evidence="3 4">CPC 39397</strain>
    </source>
</reference>
<dbReference type="Pfam" id="PF06912">
    <property type="entry name" value="DUF1275"/>
    <property type="match status" value="1"/>
</dbReference>
<evidence type="ECO:0000313" key="3">
    <source>
        <dbReference type="EMBL" id="KAL1296578.1"/>
    </source>
</evidence>
<dbReference type="EMBL" id="JBFMKM010000018">
    <property type="protein sequence ID" value="KAL1296578.1"/>
    <property type="molecule type" value="Genomic_DNA"/>
</dbReference>
<keyword evidence="4" id="KW-1185">Reference proteome</keyword>
<keyword evidence="2" id="KW-0472">Membrane</keyword>
<organism evidence="3 4">
    <name type="scientific">Neodothiora populina</name>
    <dbReference type="NCBI Taxonomy" id="2781224"/>
    <lineage>
        <taxon>Eukaryota</taxon>
        <taxon>Fungi</taxon>
        <taxon>Dikarya</taxon>
        <taxon>Ascomycota</taxon>
        <taxon>Pezizomycotina</taxon>
        <taxon>Dothideomycetes</taxon>
        <taxon>Dothideomycetidae</taxon>
        <taxon>Dothideales</taxon>
        <taxon>Dothioraceae</taxon>
        <taxon>Neodothiora</taxon>
    </lineage>
</organism>